<gene>
    <name evidence="7" type="ORF">DCAF_LOCUS15522</name>
</gene>
<dbReference type="GO" id="GO:0005524">
    <property type="term" value="F:ATP binding"/>
    <property type="evidence" value="ECO:0007669"/>
    <property type="project" value="UniProtKB-KW"/>
</dbReference>
<evidence type="ECO:0000313" key="8">
    <source>
        <dbReference type="Proteomes" id="UP001314170"/>
    </source>
</evidence>
<keyword evidence="3" id="KW-0067">ATP-binding</keyword>
<dbReference type="Pfam" id="PF00749">
    <property type="entry name" value="tRNA-synt_1c"/>
    <property type="match status" value="1"/>
</dbReference>
<dbReference type="EMBL" id="CAWUPB010001160">
    <property type="protein sequence ID" value="CAK7340440.1"/>
    <property type="molecule type" value="Genomic_DNA"/>
</dbReference>
<dbReference type="SUPFAM" id="SSF52374">
    <property type="entry name" value="Nucleotidylyl transferase"/>
    <property type="match status" value="1"/>
</dbReference>
<reference evidence="7 8" key="1">
    <citation type="submission" date="2024-01" db="EMBL/GenBank/DDBJ databases">
        <authorList>
            <person name="Waweru B."/>
        </authorList>
    </citation>
    <scope>NUCLEOTIDE SEQUENCE [LARGE SCALE GENOMIC DNA]</scope>
</reference>
<sequence length="78" mass="9226">MLDPNKSLRDPVYCRCNPIPHRRIGSKYKIHPTYDFACPLVDSVQANRRVTSPRLWRWPPLSTYKIRWAINASLFLVE</sequence>
<keyword evidence="1" id="KW-0436">Ligase</keyword>
<dbReference type="GO" id="GO:0005829">
    <property type="term" value="C:cytosol"/>
    <property type="evidence" value="ECO:0007669"/>
    <property type="project" value="TreeGrafter"/>
</dbReference>
<keyword evidence="2" id="KW-0547">Nucleotide-binding</keyword>
<dbReference type="PANTHER" id="PTHR43097">
    <property type="entry name" value="GLUTAMINE-TRNA LIGASE"/>
    <property type="match status" value="1"/>
</dbReference>
<dbReference type="Proteomes" id="UP001314170">
    <property type="component" value="Unassembled WGS sequence"/>
</dbReference>
<dbReference type="InterPro" id="IPR014729">
    <property type="entry name" value="Rossmann-like_a/b/a_fold"/>
</dbReference>
<evidence type="ECO:0000256" key="3">
    <source>
        <dbReference type="ARBA" id="ARBA00022840"/>
    </source>
</evidence>
<evidence type="ECO:0000256" key="5">
    <source>
        <dbReference type="ARBA" id="ARBA00023146"/>
    </source>
</evidence>
<dbReference type="GO" id="GO:0006424">
    <property type="term" value="P:glutamyl-tRNA aminoacylation"/>
    <property type="evidence" value="ECO:0007669"/>
    <property type="project" value="TreeGrafter"/>
</dbReference>
<accession>A0AAV1RUQ8</accession>
<dbReference type="InterPro" id="IPR020058">
    <property type="entry name" value="Glu/Gln-tRNA-synth_Ib_cat-dom"/>
</dbReference>
<evidence type="ECO:0000256" key="4">
    <source>
        <dbReference type="ARBA" id="ARBA00022917"/>
    </source>
</evidence>
<dbReference type="Gene3D" id="3.90.800.10">
    <property type="entry name" value="Glutamyl-tRNA Synthetase, Domain 3"/>
    <property type="match status" value="1"/>
</dbReference>
<dbReference type="GO" id="GO:0017102">
    <property type="term" value="C:methionyl glutamyl tRNA synthetase complex"/>
    <property type="evidence" value="ECO:0007669"/>
    <property type="project" value="TreeGrafter"/>
</dbReference>
<evidence type="ECO:0000256" key="2">
    <source>
        <dbReference type="ARBA" id="ARBA00022741"/>
    </source>
</evidence>
<evidence type="ECO:0000259" key="6">
    <source>
        <dbReference type="Pfam" id="PF00749"/>
    </source>
</evidence>
<dbReference type="AlphaFoldDB" id="A0AAV1RUQ8"/>
<protein>
    <recommendedName>
        <fullName evidence="6">Glutamyl/glutaminyl-tRNA synthetase class Ib catalytic domain-containing protein</fullName>
    </recommendedName>
</protein>
<keyword evidence="4" id="KW-0648">Protein biosynthesis</keyword>
<proteinExistence type="predicted"/>
<comment type="caution">
    <text evidence="7">The sequence shown here is derived from an EMBL/GenBank/DDBJ whole genome shotgun (WGS) entry which is preliminary data.</text>
</comment>
<evidence type="ECO:0000256" key="1">
    <source>
        <dbReference type="ARBA" id="ARBA00022598"/>
    </source>
</evidence>
<dbReference type="Gene3D" id="3.40.50.620">
    <property type="entry name" value="HUPs"/>
    <property type="match status" value="1"/>
</dbReference>
<keyword evidence="8" id="KW-1185">Reference proteome</keyword>
<keyword evidence="5" id="KW-0030">Aminoacyl-tRNA synthetase</keyword>
<dbReference type="PANTHER" id="PTHR43097:SF5">
    <property type="entry name" value="GLUTAMATE--TRNA LIGASE"/>
    <property type="match status" value="1"/>
</dbReference>
<evidence type="ECO:0000313" key="7">
    <source>
        <dbReference type="EMBL" id="CAK7340440.1"/>
    </source>
</evidence>
<dbReference type="InterPro" id="IPR050132">
    <property type="entry name" value="Gln/Glu-tRNA_Ligase"/>
</dbReference>
<feature type="domain" description="Glutamyl/glutaminyl-tRNA synthetase class Ib catalytic" evidence="6">
    <location>
        <begin position="6"/>
        <end position="45"/>
    </location>
</feature>
<name>A0AAV1RUQ8_9ROSI</name>
<organism evidence="7 8">
    <name type="scientific">Dovyalis caffra</name>
    <dbReference type="NCBI Taxonomy" id="77055"/>
    <lineage>
        <taxon>Eukaryota</taxon>
        <taxon>Viridiplantae</taxon>
        <taxon>Streptophyta</taxon>
        <taxon>Embryophyta</taxon>
        <taxon>Tracheophyta</taxon>
        <taxon>Spermatophyta</taxon>
        <taxon>Magnoliopsida</taxon>
        <taxon>eudicotyledons</taxon>
        <taxon>Gunneridae</taxon>
        <taxon>Pentapetalae</taxon>
        <taxon>rosids</taxon>
        <taxon>fabids</taxon>
        <taxon>Malpighiales</taxon>
        <taxon>Salicaceae</taxon>
        <taxon>Flacourtieae</taxon>
        <taxon>Dovyalis</taxon>
    </lineage>
</organism>
<dbReference type="GO" id="GO:0004818">
    <property type="term" value="F:glutamate-tRNA ligase activity"/>
    <property type="evidence" value="ECO:0007669"/>
    <property type="project" value="TreeGrafter"/>
</dbReference>